<reference evidence="1" key="2">
    <citation type="submission" date="2017-10" db="EMBL/GenBank/DDBJ databases">
        <title>Ladona fulva Genome sequencing and assembly.</title>
        <authorList>
            <person name="Murali S."/>
            <person name="Richards S."/>
            <person name="Bandaranaike D."/>
            <person name="Bellair M."/>
            <person name="Blankenburg K."/>
            <person name="Chao H."/>
            <person name="Dinh H."/>
            <person name="Doddapaneni H."/>
            <person name="Dugan-Rocha S."/>
            <person name="Elkadiri S."/>
            <person name="Gnanaolivu R."/>
            <person name="Hernandez B."/>
            <person name="Skinner E."/>
            <person name="Javaid M."/>
            <person name="Lee S."/>
            <person name="Li M."/>
            <person name="Ming W."/>
            <person name="Munidasa M."/>
            <person name="Muniz J."/>
            <person name="Nguyen L."/>
            <person name="Hughes D."/>
            <person name="Osuji N."/>
            <person name="Pu L.-L."/>
            <person name="Puazo M."/>
            <person name="Qu C."/>
            <person name="Quiroz J."/>
            <person name="Raj R."/>
            <person name="Weissenberger G."/>
            <person name="Xin Y."/>
            <person name="Zou X."/>
            <person name="Han Y."/>
            <person name="Worley K."/>
            <person name="Muzny D."/>
            <person name="Gibbs R."/>
        </authorList>
    </citation>
    <scope>NUCLEOTIDE SEQUENCE</scope>
    <source>
        <strain evidence="1">Sampled in the wild</strain>
    </source>
</reference>
<name>A0A8K0KFS6_LADFU</name>
<organism evidence="1 2">
    <name type="scientific">Ladona fulva</name>
    <name type="common">Scarce chaser dragonfly</name>
    <name type="synonym">Libellula fulva</name>
    <dbReference type="NCBI Taxonomy" id="123851"/>
    <lineage>
        <taxon>Eukaryota</taxon>
        <taxon>Metazoa</taxon>
        <taxon>Ecdysozoa</taxon>
        <taxon>Arthropoda</taxon>
        <taxon>Hexapoda</taxon>
        <taxon>Insecta</taxon>
        <taxon>Pterygota</taxon>
        <taxon>Palaeoptera</taxon>
        <taxon>Odonata</taxon>
        <taxon>Epiprocta</taxon>
        <taxon>Anisoptera</taxon>
        <taxon>Libelluloidea</taxon>
        <taxon>Libellulidae</taxon>
        <taxon>Ladona</taxon>
    </lineage>
</organism>
<dbReference type="EMBL" id="KZ308726">
    <property type="protein sequence ID" value="KAG8233543.1"/>
    <property type="molecule type" value="Genomic_DNA"/>
</dbReference>
<dbReference type="PANTHER" id="PTHR47326:SF1">
    <property type="entry name" value="HTH PSQ-TYPE DOMAIN-CONTAINING PROTEIN"/>
    <property type="match status" value="1"/>
</dbReference>
<evidence type="ECO:0000313" key="2">
    <source>
        <dbReference type="Proteomes" id="UP000792457"/>
    </source>
</evidence>
<dbReference type="GO" id="GO:0003676">
    <property type="term" value="F:nucleic acid binding"/>
    <property type="evidence" value="ECO:0007669"/>
    <property type="project" value="InterPro"/>
</dbReference>
<dbReference type="OrthoDB" id="8195099at2759"/>
<accession>A0A8K0KFS6</accession>
<dbReference type="Proteomes" id="UP000792457">
    <property type="component" value="Unassembled WGS sequence"/>
</dbReference>
<evidence type="ECO:0000313" key="1">
    <source>
        <dbReference type="EMBL" id="KAG8233543.1"/>
    </source>
</evidence>
<proteinExistence type="predicted"/>
<dbReference type="AlphaFoldDB" id="A0A8K0KFS6"/>
<keyword evidence="2" id="KW-1185">Reference proteome</keyword>
<comment type="caution">
    <text evidence="1">The sequence shown here is derived from an EMBL/GenBank/DDBJ whole genome shotgun (WGS) entry which is preliminary data.</text>
</comment>
<dbReference type="InterPro" id="IPR036397">
    <property type="entry name" value="RNaseH_sf"/>
</dbReference>
<reference evidence="1" key="1">
    <citation type="submission" date="2013-04" db="EMBL/GenBank/DDBJ databases">
        <authorList>
            <person name="Qu J."/>
            <person name="Murali S.C."/>
            <person name="Bandaranaike D."/>
            <person name="Bellair M."/>
            <person name="Blankenburg K."/>
            <person name="Chao H."/>
            <person name="Dinh H."/>
            <person name="Doddapaneni H."/>
            <person name="Downs B."/>
            <person name="Dugan-Rocha S."/>
            <person name="Elkadiri S."/>
            <person name="Gnanaolivu R.D."/>
            <person name="Hernandez B."/>
            <person name="Javaid M."/>
            <person name="Jayaseelan J.C."/>
            <person name="Lee S."/>
            <person name="Li M."/>
            <person name="Ming W."/>
            <person name="Munidasa M."/>
            <person name="Muniz J."/>
            <person name="Nguyen L."/>
            <person name="Ongeri F."/>
            <person name="Osuji N."/>
            <person name="Pu L.-L."/>
            <person name="Puazo M."/>
            <person name="Qu C."/>
            <person name="Quiroz J."/>
            <person name="Raj R."/>
            <person name="Weissenberger G."/>
            <person name="Xin Y."/>
            <person name="Zou X."/>
            <person name="Han Y."/>
            <person name="Richards S."/>
            <person name="Worley K."/>
            <person name="Muzny D."/>
            <person name="Gibbs R."/>
        </authorList>
    </citation>
    <scope>NUCLEOTIDE SEQUENCE</scope>
    <source>
        <strain evidence="1">Sampled in the wild</strain>
    </source>
</reference>
<protein>
    <recommendedName>
        <fullName evidence="3">Transposase</fullName>
    </recommendedName>
</protein>
<dbReference type="PANTHER" id="PTHR47326">
    <property type="entry name" value="TRANSPOSABLE ELEMENT TC3 TRANSPOSASE-LIKE PROTEIN"/>
    <property type="match status" value="1"/>
</dbReference>
<evidence type="ECO:0008006" key="3">
    <source>
        <dbReference type="Google" id="ProtNLM"/>
    </source>
</evidence>
<gene>
    <name evidence="1" type="ORF">J437_LFUL012786</name>
</gene>
<dbReference type="Gene3D" id="3.30.420.10">
    <property type="entry name" value="Ribonuclease H-like superfamily/Ribonuclease H"/>
    <property type="match status" value="1"/>
</dbReference>
<sequence>MLAPIPPVAAFFSSNVAHFHLSGIVSKQNVHYWTENNPKIVHKRPLHSPKLRVECAISQFGMIGPYFFEEEGMTVTVNSRHYISMLQNFLQPRIEEIVEEEGMGDLWFQQDGATAHST</sequence>